<evidence type="ECO:0000313" key="1">
    <source>
        <dbReference type="EMBL" id="UQM93879.1"/>
    </source>
</evidence>
<sequence length="91" mass="10610">MTSHQRQLVNVMIQDMLANAMNNFHKRGPQVVFYPRATIEKYGEGLLKGYAKVAVEDVPREELRAAMDEYRKNTDWSAFKRKDWEAAYATL</sequence>
<keyword evidence="2" id="KW-1185">Reference proteome</keyword>
<dbReference type="EMBL" id="ON331942">
    <property type="protein sequence ID" value="UQM93879.1"/>
    <property type="molecule type" value="Genomic_DNA"/>
</dbReference>
<accession>A0A9E7DKQ8</accession>
<protein>
    <submittedName>
        <fullName evidence="1">Uncharacterized protein</fullName>
    </submittedName>
</protein>
<reference evidence="1" key="1">
    <citation type="submission" date="2022-04" db="EMBL/GenBank/DDBJ databases">
        <authorList>
            <person name="Wang L."/>
            <person name="Zhang J."/>
            <person name="Wang J."/>
        </authorList>
    </citation>
    <scope>NUCLEOTIDE SEQUENCE</scope>
</reference>
<name>A0A9E7DKQ8_9CAUD</name>
<dbReference type="Proteomes" id="UP001056973">
    <property type="component" value="Segment"/>
</dbReference>
<proteinExistence type="predicted"/>
<gene>
    <name evidence="1" type="ORF">vBSmQDWS359_25</name>
</gene>
<evidence type="ECO:0000313" key="2">
    <source>
        <dbReference type="Proteomes" id="UP001056973"/>
    </source>
</evidence>
<organism evidence="1 2">
    <name type="scientific">Stenotrophomonas phage vB_Sm_QDWS359</name>
    <dbReference type="NCBI Taxonomy" id="2943841"/>
    <lineage>
        <taxon>Viruses</taxon>
        <taxon>Duplodnaviria</taxon>
        <taxon>Heunggongvirae</taxon>
        <taxon>Uroviricota</taxon>
        <taxon>Caudoviricetes</taxon>
        <taxon>Mesyanzhinovviridae</taxon>
        <taxon>Bradleyvirinae</taxon>
        <taxon>Xooduovirus</taxon>
        <taxon>Xooduovirus QDWS359</taxon>
    </lineage>
</organism>